<dbReference type="PANTHER" id="PTHR46063:SF1">
    <property type="entry name" value="KELCH DOMAIN-CONTAINING PROTEIN 4"/>
    <property type="match status" value="1"/>
</dbReference>
<feature type="compositionally biased region" description="Basic and acidic residues" evidence="1">
    <location>
        <begin position="99"/>
        <end position="110"/>
    </location>
</feature>
<dbReference type="AlphaFoldDB" id="A0A0F7RUJ1"/>
<accession>A0A0F7RUJ1</accession>
<feature type="compositionally biased region" description="Acidic residues" evidence="1">
    <location>
        <begin position="50"/>
        <end position="63"/>
    </location>
</feature>
<feature type="non-terminal residue" evidence="2">
    <location>
        <position position="110"/>
    </location>
</feature>
<sequence>MLAVQRNTLYVYGGIFEAGNREYTLDDFYTLDLSKLERFTCLKECPIDALEWDESESEDDSDDSGSSSSSESESESEGEEGDEIPEGFEFDQDNSDDEEARRAKMSLAER</sequence>
<name>A0A0F7RUJ1_9BASI</name>
<dbReference type="STRING" id="49012.A0A0F7RUJ1"/>
<evidence type="ECO:0008006" key="4">
    <source>
        <dbReference type="Google" id="ProtNLM"/>
    </source>
</evidence>
<dbReference type="Proteomes" id="UP000242770">
    <property type="component" value="Unassembled WGS sequence"/>
</dbReference>
<evidence type="ECO:0000313" key="3">
    <source>
        <dbReference type="Proteomes" id="UP000242770"/>
    </source>
</evidence>
<reference evidence="3" key="1">
    <citation type="submission" date="2014-06" db="EMBL/GenBank/DDBJ databases">
        <authorList>
            <person name="Berkman P.J."/>
        </authorList>
    </citation>
    <scope>NUCLEOTIDE SEQUENCE [LARGE SCALE GENOMIC DNA]</scope>
</reference>
<dbReference type="PANTHER" id="PTHR46063">
    <property type="entry name" value="KELCH DOMAIN-CONTAINING PROTEIN"/>
    <property type="match status" value="1"/>
</dbReference>
<feature type="compositionally biased region" description="Acidic residues" evidence="1">
    <location>
        <begin position="72"/>
        <end position="98"/>
    </location>
</feature>
<dbReference type="InterPro" id="IPR052588">
    <property type="entry name" value="Kelch_domain_protein"/>
</dbReference>
<dbReference type="EMBL" id="CCFA01002777">
    <property type="protein sequence ID" value="CDS00566.1"/>
    <property type="molecule type" value="Genomic_DNA"/>
</dbReference>
<evidence type="ECO:0000313" key="2">
    <source>
        <dbReference type="EMBL" id="CDS00566.1"/>
    </source>
</evidence>
<keyword evidence="3" id="KW-1185">Reference proteome</keyword>
<feature type="region of interest" description="Disordered" evidence="1">
    <location>
        <begin position="50"/>
        <end position="110"/>
    </location>
</feature>
<organism evidence="2 3">
    <name type="scientific">Sporisorium scitamineum</name>
    <dbReference type="NCBI Taxonomy" id="49012"/>
    <lineage>
        <taxon>Eukaryota</taxon>
        <taxon>Fungi</taxon>
        <taxon>Dikarya</taxon>
        <taxon>Basidiomycota</taxon>
        <taxon>Ustilaginomycotina</taxon>
        <taxon>Ustilaginomycetes</taxon>
        <taxon>Ustilaginales</taxon>
        <taxon>Ustilaginaceae</taxon>
        <taxon>Sporisorium</taxon>
    </lineage>
</organism>
<proteinExistence type="predicted"/>
<evidence type="ECO:0000256" key="1">
    <source>
        <dbReference type="SAM" id="MobiDB-lite"/>
    </source>
</evidence>
<gene>
    <name evidence="2" type="primary">SSCI46320.1</name>
</gene>
<protein>
    <recommendedName>
        <fullName evidence="4">DUF4110 domain-containing protein</fullName>
    </recommendedName>
</protein>